<organism evidence="1 2">
    <name type="scientific">Henosepilachna vigintioctopunctata</name>
    <dbReference type="NCBI Taxonomy" id="420089"/>
    <lineage>
        <taxon>Eukaryota</taxon>
        <taxon>Metazoa</taxon>
        <taxon>Ecdysozoa</taxon>
        <taxon>Arthropoda</taxon>
        <taxon>Hexapoda</taxon>
        <taxon>Insecta</taxon>
        <taxon>Pterygota</taxon>
        <taxon>Neoptera</taxon>
        <taxon>Endopterygota</taxon>
        <taxon>Coleoptera</taxon>
        <taxon>Polyphaga</taxon>
        <taxon>Cucujiformia</taxon>
        <taxon>Coccinelloidea</taxon>
        <taxon>Coccinellidae</taxon>
        <taxon>Epilachninae</taxon>
        <taxon>Epilachnini</taxon>
        <taxon>Henosepilachna</taxon>
    </lineage>
</organism>
<gene>
    <name evidence="1" type="ORF">WA026_022572</name>
</gene>
<protein>
    <submittedName>
        <fullName evidence="1">Uncharacterized protein</fullName>
    </submittedName>
</protein>
<comment type="caution">
    <text evidence="1">The sequence shown here is derived from an EMBL/GenBank/DDBJ whole genome shotgun (WGS) entry which is preliminary data.</text>
</comment>
<dbReference type="Proteomes" id="UP001431783">
    <property type="component" value="Unassembled WGS sequence"/>
</dbReference>
<reference evidence="1 2" key="1">
    <citation type="submission" date="2023-03" db="EMBL/GenBank/DDBJ databases">
        <title>Genome insight into feeding habits of ladybird beetles.</title>
        <authorList>
            <person name="Li H.-S."/>
            <person name="Huang Y.-H."/>
            <person name="Pang H."/>
        </authorList>
    </citation>
    <scope>NUCLEOTIDE SEQUENCE [LARGE SCALE GENOMIC DNA]</scope>
    <source>
        <strain evidence="1">SYSU_2023b</strain>
        <tissue evidence="1">Whole body</tissue>
    </source>
</reference>
<evidence type="ECO:0000313" key="1">
    <source>
        <dbReference type="EMBL" id="KAK9892890.1"/>
    </source>
</evidence>
<name>A0AAW1VFS9_9CUCU</name>
<proteinExistence type="predicted"/>
<sequence length="59" mass="6992">MMSTNILLRPYEKSISNVNMRPFCSISDEKRSTEDKQPIFYRNVEIIEQLFDLYVGCDI</sequence>
<evidence type="ECO:0000313" key="2">
    <source>
        <dbReference type="Proteomes" id="UP001431783"/>
    </source>
</evidence>
<accession>A0AAW1VFS9</accession>
<dbReference type="AlphaFoldDB" id="A0AAW1VFS9"/>
<dbReference type="EMBL" id="JARQZJ010000140">
    <property type="protein sequence ID" value="KAK9892890.1"/>
    <property type="molecule type" value="Genomic_DNA"/>
</dbReference>
<keyword evidence="2" id="KW-1185">Reference proteome</keyword>